<reference evidence="2" key="2">
    <citation type="submission" date="2025-09" db="UniProtKB">
        <authorList>
            <consortium name="Ensembl"/>
        </authorList>
    </citation>
    <scope>IDENTIFICATION</scope>
</reference>
<dbReference type="AlphaFoldDB" id="A0A8C0J480"/>
<evidence type="ECO:0000256" key="1">
    <source>
        <dbReference type="SAM" id="Phobius"/>
    </source>
</evidence>
<dbReference type="Ensembl" id="ENSCABT00000029251.1">
    <property type="protein sequence ID" value="ENSCABP00000026712.1"/>
    <property type="gene ID" value="ENSCABG00000019602.1"/>
</dbReference>
<feature type="transmembrane region" description="Helical" evidence="1">
    <location>
        <begin position="44"/>
        <end position="68"/>
    </location>
</feature>
<evidence type="ECO:0000313" key="3">
    <source>
        <dbReference type="Proteomes" id="UP000694404"/>
    </source>
</evidence>
<protein>
    <submittedName>
        <fullName evidence="2">Uncharacterized protein</fullName>
    </submittedName>
</protein>
<organism evidence="2 3">
    <name type="scientific">Chelonoidis abingdonii</name>
    <name type="common">Abingdon island giant tortoise</name>
    <name type="synonym">Testudo abingdonii</name>
    <dbReference type="NCBI Taxonomy" id="106734"/>
    <lineage>
        <taxon>Eukaryota</taxon>
        <taxon>Metazoa</taxon>
        <taxon>Chordata</taxon>
        <taxon>Craniata</taxon>
        <taxon>Vertebrata</taxon>
        <taxon>Euteleostomi</taxon>
        <taxon>Archelosauria</taxon>
        <taxon>Testudinata</taxon>
        <taxon>Testudines</taxon>
        <taxon>Cryptodira</taxon>
        <taxon>Durocryptodira</taxon>
        <taxon>Testudinoidea</taxon>
        <taxon>Testudinidae</taxon>
        <taxon>Chelonoidis</taxon>
    </lineage>
</organism>
<keyword evidence="1" id="KW-1133">Transmembrane helix</keyword>
<keyword evidence="3" id="KW-1185">Reference proteome</keyword>
<sequence length="71" mass="8023">MPTHFLTILARIETKCSGGGWCSLIIFRQCGLNPWRELHHVSTYHFNLLFIITVLYSCSVFCSGCPLATAF</sequence>
<keyword evidence="1" id="KW-0472">Membrane</keyword>
<name>A0A8C0J480_CHEAB</name>
<proteinExistence type="predicted"/>
<evidence type="ECO:0000313" key="2">
    <source>
        <dbReference type="Ensembl" id="ENSCABP00000026712.1"/>
    </source>
</evidence>
<dbReference type="Proteomes" id="UP000694404">
    <property type="component" value="Unplaced"/>
</dbReference>
<keyword evidence="1" id="KW-0812">Transmembrane</keyword>
<accession>A0A8C0J480</accession>
<reference evidence="2" key="1">
    <citation type="submission" date="2025-08" db="UniProtKB">
        <authorList>
            <consortium name="Ensembl"/>
        </authorList>
    </citation>
    <scope>IDENTIFICATION</scope>
</reference>